<proteinExistence type="predicted"/>
<feature type="region of interest" description="Disordered" evidence="1">
    <location>
        <begin position="1"/>
        <end position="30"/>
    </location>
</feature>
<dbReference type="OrthoDB" id="420046at2759"/>
<reference evidence="2" key="1">
    <citation type="submission" date="2022-07" db="EMBL/GenBank/DDBJ databases">
        <title>Genome analysis of Parmales, a sister group of diatoms, reveals the evolutionary specialization of diatoms from phago-mixotrophs to photoautotrophs.</title>
        <authorList>
            <person name="Ban H."/>
            <person name="Sato S."/>
            <person name="Yoshikawa S."/>
            <person name="Kazumasa Y."/>
            <person name="Nakamura Y."/>
            <person name="Ichinomiya M."/>
            <person name="Saitoh K."/>
            <person name="Sato N."/>
            <person name="Blanc-Mathieu R."/>
            <person name="Endo H."/>
            <person name="Kuwata A."/>
            <person name="Ogata H."/>
        </authorList>
    </citation>
    <scope>NUCLEOTIDE SEQUENCE</scope>
</reference>
<evidence type="ECO:0000313" key="2">
    <source>
        <dbReference type="EMBL" id="GMH63622.1"/>
    </source>
</evidence>
<evidence type="ECO:0008006" key="4">
    <source>
        <dbReference type="Google" id="ProtNLM"/>
    </source>
</evidence>
<dbReference type="SUPFAM" id="SSF51197">
    <property type="entry name" value="Clavaminate synthase-like"/>
    <property type="match status" value="1"/>
</dbReference>
<evidence type="ECO:0000256" key="1">
    <source>
        <dbReference type="SAM" id="MobiDB-lite"/>
    </source>
</evidence>
<organism evidence="2 3">
    <name type="scientific">Triparma retinervis</name>
    <dbReference type="NCBI Taxonomy" id="2557542"/>
    <lineage>
        <taxon>Eukaryota</taxon>
        <taxon>Sar</taxon>
        <taxon>Stramenopiles</taxon>
        <taxon>Ochrophyta</taxon>
        <taxon>Bolidophyceae</taxon>
        <taxon>Parmales</taxon>
        <taxon>Triparmaceae</taxon>
        <taxon>Triparma</taxon>
    </lineage>
</organism>
<feature type="region of interest" description="Disordered" evidence="1">
    <location>
        <begin position="152"/>
        <end position="175"/>
    </location>
</feature>
<comment type="caution">
    <text evidence="2">The sequence shown here is derived from an EMBL/GenBank/DDBJ whole genome shotgun (WGS) entry which is preliminary data.</text>
</comment>
<gene>
    <name evidence="2" type="ORF">TrRE_jg2248</name>
</gene>
<dbReference type="PANTHER" id="PTHR37563">
    <property type="entry name" value="PHYTANOYL-COA DIOXYGENASE FAMILY PROTEIN (AFU_ORTHOLOGUE AFUA_2G03330)"/>
    <property type="match status" value="1"/>
</dbReference>
<dbReference type="InterPro" id="IPR051961">
    <property type="entry name" value="Fungal_Metabolite_Diox"/>
</dbReference>
<accession>A0A9W7A668</accession>
<protein>
    <recommendedName>
        <fullName evidence="4">Phytanoyl-CoA dioxygenase</fullName>
    </recommendedName>
</protein>
<evidence type="ECO:0000313" key="3">
    <source>
        <dbReference type="Proteomes" id="UP001165082"/>
    </source>
</evidence>
<dbReference type="Gene3D" id="2.60.120.620">
    <property type="entry name" value="q2cbj1_9rhob like domain"/>
    <property type="match status" value="1"/>
</dbReference>
<dbReference type="EMBL" id="BRXZ01002505">
    <property type="protein sequence ID" value="GMH63622.1"/>
    <property type="molecule type" value="Genomic_DNA"/>
</dbReference>
<name>A0A9W7A668_9STRA</name>
<dbReference type="PANTHER" id="PTHR37563:SF2">
    <property type="entry name" value="PHYTANOYL-COA DIOXYGENASE FAMILY PROTEIN (AFU_ORTHOLOGUE AFUA_2G03330)"/>
    <property type="match status" value="1"/>
</dbReference>
<dbReference type="AlphaFoldDB" id="A0A9W7A668"/>
<dbReference type="Proteomes" id="UP001165082">
    <property type="component" value="Unassembled WGS sequence"/>
</dbReference>
<sequence>MADLFGSDSESDSESGFASGAPTPSTSTSPMALSTLTQLLLGEIAQHNTITNHSLPPSSVDGAPRMDGVGFGEVFKDLQVQRVNLDDELKALYFNGRKEKLNREDYYVHIEEPLEEQQAEYDTLVSHIKSLKISLYSPAATPSILPDAVIALTTPTPPAPPTPRTPPLPGGESGSVNPTVSTYLTTPLHNDLSLTRSLTVSLTYHEILHAPTRTTILNCANAILAKGLCVLRNAADKPLLEKLGEAALTDLEEALNNVLETKGIDITGGEDSSIGYKELSMREDYRCDIRTGPHLSQLQAEVSALKDNDTIRTIVTMACNSTDRSCSKNRIHMGNYGRHNFNGGGPSGPYPPPKTSSGCVVSLPGCVSQAVHADTPHLFDEFQNRPHYVNAFYCTEEGGGGMEKGQTAFAVGSHILEVCKEMTEGGEEGRKFMERNVTRPHVGLGDCVMFDARVLHWGTENRWKQATQNDVDPRVSSQQTIKRNKGWRGIFYANYWREFFQDPKNWDKRESVFPEHAIDE</sequence>
<keyword evidence="3" id="KW-1185">Reference proteome</keyword>
<feature type="compositionally biased region" description="Pro residues" evidence="1">
    <location>
        <begin position="155"/>
        <end position="169"/>
    </location>
</feature>